<dbReference type="GO" id="GO:0005886">
    <property type="term" value="C:plasma membrane"/>
    <property type="evidence" value="ECO:0007669"/>
    <property type="project" value="UniProtKB-SubCell"/>
</dbReference>
<dbReference type="PROSITE" id="PS01187">
    <property type="entry name" value="EGF_CA"/>
    <property type="match status" value="1"/>
</dbReference>
<dbReference type="PANTHER" id="PTHR12916:SF4">
    <property type="entry name" value="UNINFLATABLE, ISOFORM C"/>
    <property type="match status" value="1"/>
</dbReference>
<organism evidence="11 12">
    <name type="scientific">Allacma fusca</name>
    <dbReference type="NCBI Taxonomy" id="39272"/>
    <lineage>
        <taxon>Eukaryota</taxon>
        <taxon>Metazoa</taxon>
        <taxon>Ecdysozoa</taxon>
        <taxon>Arthropoda</taxon>
        <taxon>Hexapoda</taxon>
        <taxon>Collembola</taxon>
        <taxon>Symphypleona</taxon>
        <taxon>Sminthuridae</taxon>
        <taxon>Allacma</taxon>
    </lineage>
</organism>
<feature type="domain" description="EGF-like" evidence="10">
    <location>
        <begin position="33"/>
        <end position="69"/>
    </location>
</feature>
<keyword evidence="6" id="KW-0472">Membrane</keyword>
<keyword evidence="4" id="KW-0732">Signal</keyword>
<feature type="disulfide bond" evidence="9">
    <location>
        <begin position="102"/>
        <end position="111"/>
    </location>
</feature>
<evidence type="ECO:0000256" key="7">
    <source>
        <dbReference type="ARBA" id="ARBA00023157"/>
    </source>
</evidence>
<dbReference type="SMART" id="SM00179">
    <property type="entry name" value="EGF_CA"/>
    <property type="match status" value="2"/>
</dbReference>
<evidence type="ECO:0000256" key="5">
    <source>
        <dbReference type="ARBA" id="ARBA00022737"/>
    </source>
</evidence>
<feature type="non-terminal residue" evidence="11">
    <location>
        <position position="1"/>
    </location>
</feature>
<keyword evidence="3 9" id="KW-0245">EGF-like domain</keyword>
<dbReference type="PROSITE" id="PS50026">
    <property type="entry name" value="EGF_3"/>
    <property type="match status" value="2"/>
</dbReference>
<dbReference type="PROSITE" id="PS00010">
    <property type="entry name" value="ASX_HYDROXYL"/>
    <property type="match status" value="1"/>
</dbReference>
<reference evidence="11" key="1">
    <citation type="submission" date="2021-06" db="EMBL/GenBank/DDBJ databases">
        <authorList>
            <person name="Hodson N. C."/>
            <person name="Mongue J. A."/>
            <person name="Jaron S. K."/>
        </authorList>
    </citation>
    <scope>NUCLEOTIDE SEQUENCE</scope>
</reference>
<proteinExistence type="predicted"/>
<dbReference type="InterPro" id="IPR013032">
    <property type="entry name" value="EGF-like_CS"/>
</dbReference>
<dbReference type="PROSITE" id="PS01186">
    <property type="entry name" value="EGF_2"/>
    <property type="match status" value="2"/>
</dbReference>
<dbReference type="InterPro" id="IPR018097">
    <property type="entry name" value="EGF_Ca-bd_CS"/>
</dbReference>
<evidence type="ECO:0000313" key="12">
    <source>
        <dbReference type="Proteomes" id="UP000708208"/>
    </source>
</evidence>
<evidence type="ECO:0000313" key="11">
    <source>
        <dbReference type="EMBL" id="CAG7815530.1"/>
    </source>
</evidence>
<gene>
    <name evidence="11" type="ORF">AFUS01_LOCUS26204</name>
</gene>
<keyword evidence="2" id="KW-1003">Cell membrane</keyword>
<dbReference type="FunFam" id="2.10.25.10:FF:000173">
    <property type="entry name" value="Neurogenic locus notch protein 2"/>
    <property type="match status" value="1"/>
</dbReference>
<name>A0A8J2PHL3_9HEXA</name>
<feature type="domain" description="EGF-like" evidence="10">
    <location>
        <begin position="71"/>
        <end position="112"/>
    </location>
</feature>
<dbReference type="GO" id="GO:0005112">
    <property type="term" value="F:Notch binding"/>
    <property type="evidence" value="ECO:0007669"/>
    <property type="project" value="TreeGrafter"/>
</dbReference>
<dbReference type="CDD" id="cd00054">
    <property type="entry name" value="EGF_CA"/>
    <property type="match status" value="2"/>
</dbReference>
<evidence type="ECO:0000259" key="10">
    <source>
        <dbReference type="PROSITE" id="PS50026"/>
    </source>
</evidence>
<evidence type="ECO:0000256" key="9">
    <source>
        <dbReference type="PROSITE-ProRule" id="PRU00076"/>
    </source>
</evidence>
<evidence type="ECO:0000256" key="2">
    <source>
        <dbReference type="ARBA" id="ARBA00022475"/>
    </source>
</evidence>
<evidence type="ECO:0000256" key="4">
    <source>
        <dbReference type="ARBA" id="ARBA00022729"/>
    </source>
</evidence>
<feature type="non-terminal residue" evidence="11">
    <location>
        <position position="129"/>
    </location>
</feature>
<protein>
    <recommendedName>
        <fullName evidence="10">EGF-like domain-containing protein</fullName>
    </recommendedName>
</protein>
<evidence type="ECO:0000256" key="1">
    <source>
        <dbReference type="ARBA" id="ARBA00004236"/>
    </source>
</evidence>
<dbReference type="FunFam" id="2.10.25.10:FF:000260">
    <property type="entry name" value="Notch receptor 4"/>
    <property type="match status" value="1"/>
</dbReference>
<dbReference type="Pfam" id="PF00008">
    <property type="entry name" value="EGF"/>
    <property type="match status" value="1"/>
</dbReference>
<accession>A0A8J2PHL3</accession>
<dbReference type="Proteomes" id="UP000708208">
    <property type="component" value="Unassembled WGS sequence"/>
</dbReference>
<keyword evidence="12" id="KW-1185">Reference proteome</keyword>
<dbReference type="InterPro" id="IPR000742">
    <property type="entry name" value="EGF"/>
</dbReference>
<keyword evidence="7 9" id="KW-1015">Disulfide bond</keyword>
<keyword evidence="8" id="KW-0325">Glycoprotein</keyword>
<evidence type="ECO:0000256" key="6">
    <source>
        <dbReference type="ARBA" id="ARBA00023136"/>
    </source>
</evidence>
<dbReference type="InterPro" id="IPR001881">
    <property type="entry name" value="EGF-like_Ca-bd_dom"/>
</dbReference>
<comment type="subcellular location">
    <subcellularLocation>
        <location evidence="1">Cell membrane</location>
    </subcellularLocation>
</comment>
<dbReference type="AlphaFoldDB" id="A0A8J2PHL3"/>
<dbReference type="EMBL" id="CAJVCH010346346">
    <property type="protein sequence ID" value="CAG7815530.1"/>
    <property type="molecule type" value="Genomic_DNA"/>
</dbReference>
<sequence>GSERNTRINNRLRRLRQRVDALEARTRSISTSEGNPCDANTCQNGGTCIPTIYGAYCWCPSGWEGNRCHLDQDECSSFRGSDLGCQNGATCVNTPGSYQCQCRSGWMGIHCTKRSGDCSSGPPWELCGH</sequence>
<dbReference type="PANTHER" id="PTHR12916">
    <property type="entry name" value="CYTOCHROME C OXIDASE POLYPEPTIDE VIC-2"/>
    <property type="match status" value="1"/>
</dbReference>
<comment type="caution">
    <text evidence="11">The sequence shown here is derived from an EMBL/GenBank/DDBJ whole genome shotgun (WGS) entry which is preliminary data.</text>
</comment>
<evidence type="ECO:0000256" key="8">
    <source>
        <dbReference type="ARBA" id="ARBA00023180"/>
    </source>
</evidence>
<comment type="caution">
    <text evidence="9">Lacks conserved residue(s) required for the propagation of feature annotation.</text>
</comment>
<dbReference type="Pfam" id="PF12661">
    <property type="entry name" value="hEGF"/>
    <property type="match status" value="1"/>
</dbReference>
<keyword evidence="5" id="KW-0677">Repeat</keyword>
<dbReference type="GO" id="GO:0007219">
    <property type="term" value="P:Notch signaling pathway"/>
    <property type="evidence" value="ECO:0007669"/>
    <property type="project" value="TreeGrafter"/>
</dbReference>
<dbReference type="InterPro" id="IPR000152">
    <property type="entry name" value="EGF-type_Asp/Asn_hydroxyl_site"/>
</dbReference>
<evidence type="ECO:0000256" key="3">
    <source>
        <dbReference type="ARBA" id="ARBA00022536"/>
    </source>
</evidence>
<dbReference type="OrthoDB" id="283575at2759"/>
<dbReference type="PROSITE" id="PS00022">
    <property type="entry name" value="EGF_1"/>
    <property type="match status" value="2"/>
</dbReference>
<dbReference type="SMART" id="SM00181">
    <property type="entry name" value="EGF"/>
    <property type="match status" value="2"/>
</dbReference>
<feature type="disulfide bond" evidence="9">
    <location>
        <begin position="59"/>
        <end position="68"/>
    </location>
</feature>
<dbReference type="GO" id="GO:0005509">
    <property type="term" value="F:calcium ion binding"/>
    <property type="evidence" value="ECO:0007669"/>
    <property type="project" value="InterPro"/>
</dbReference>